<gene>
    <name evidence="1" type="ORF">HDCHBGLK_03635</name>
</gene>
<dbReference type="Pfam" id="PF09913">
    <property type="entry name" value="DUF2142"/>
    <property type="match status" value="1"/>
</dbReference>
<dbReference type="HOGENOM" id="CLU_430059_0_0_9"/>
<dbReference type="eggNOG" id="COG4713">
    <property type="taxonomic scope" value="Bacteria"/>
</dbReference>
<evidence type="ECO:0000313" key="2">
    <source>
        <dbReference type="Proteomes" id="UP000289664"/>
    </source>
</evidence>
<dbReference type="PROSITE" id="PS51257">
    <property type="entry name" value="PROKAR_LIPOPROTEIN"/>
    <property type="match status" value="1"/>
</dbReference>
<dbReference type="STRING" id="411468.CLOSCI_02432"/>
<protein>
    <submittedName>
        <fullName evidence="1">Uncharacterized protein</fullName>
    </submittedName>
</protein>
<sequence length="635" mass="72321">MDRWLKEKKRVIKKVLILVVVSIFIGGCICLGDAVIKLVRTENVNKENVDTSNIKAKGFVEDDGRYKLLAGHSGKITININAYVNKFQYSYITNGFNGNIIYVYEENIYGQEECTKIKDNLLRDMPRSVVNINNKISKMVIQFEDIESDVEISEFVVDNSFKPNPYLFFFWTIGSFFLLSLFVFKKEFAQHLAISTTFAIMMIGVILLSLQPPYFYSWDEQIHMKNIYSLGVTDIGEKLPESVAYLYDNVQFIQVNSMEERLDMMRILDAKNKMQSQMIDEYSFQLNSSGYIIQGGIFNLCSIAGLPFYICMLLSRGSNLLIYAFVLGLAVNLVPRGKRLLSIFALLPTPMFLSTVFTYDTIVTAFVILGLAIILRQFLERDEKFTIKMQCLFFACIVIGCLPKAVYAPLLLTGFFVPKNKFESKKNMYVFKTFILIGVLVLLSTFVLPTLISPNVSGDVRGGEDTSVSRQLMLIMHKPLSYALVLLTNIKDTFVKYTLGADAIGHFAYFGMNQQPILCALLLGGVVLTDSYKEKEGLEKINWKHRCIIWGSIAITITLIWTAMYLSFTEVGKLKIAGVQGRYYLPFLFALLLMFQTDKITNRIKVYNYQFIIMAVAGIITMQQMYTLILTHTCL</sequence>
<proteinExistence type="predicted"/>
<evidence type="ECO:0000313" key="1">
    <source>
        <dbReference type="EMBL" id="QBF76218.1"/>
    </source>
</evidence>
<keyword evidence="2" id="KW-1185">Reference proteome</keyword>
<dbReference type="OrthoDB" id="2220917at2"/>
<dbReference type="Proteomes" id="UP000289664">
    <property type="component" value="Chromosome"/>
</dbReference>
<dbReference type="InterPro" id="IPR018674">
    <property type="entry name" value="DUF2142_membrane"/>
</dbReference>
<organism evidence="1 2">
    <name type="scientific">Clostridium scindens (strain ATCC 35704 / DSM 5676 / VPI 13733 / 19)</name>
    <dbReference type="NCBI Taxonomy" id="411468"/>
    <lineage>
        <taxon>Bacteria</taxon>
        <taxon>Bacillati</taxon>
        <taxon>Bacillota</taxon>
        <taxon>Clostridia</taxon>
        <taxon>Lachnospirales</taxon>
        <taxon>Lachnospiraceae</taxon>
    </lineage>
</organism>
<dbReference type="AlphaFoldDB" id="B0NG29"/>
<dbReference type="KEGG" id="csci:HDCHBGLK_03635"/>
<dbReference type="GeneID" id="62697808"/>
<dbReference type="RefSeq" id="WP_004605471.1">
    <property type="nucleotide sequence ID" value="NZ_CP036170.1"/>
</dbReference>
<reference evidence="1 2" key="1">
    <citation type="journal article" date="2019" name="Appl. Environ. Microbiol.">
        <title>Clostridium scindens ATCC 35704: integration of nutritional requirements, the complete genome sequence, and global transcriptional responses to bile acids.</title>
        <authorList>
            <person name="Devendran S."/>
            <person name="Shrestha R."/>
            <person name="Alves J.M.P."/>
            <person name="Wolf P.G."/>
            <person name="Ly L."/>
            <person name="Hernandez A.G."/>
            <person name="Mendez-Garcia C."/>
            <person name="Inboden A."/>
            <person name="Wiley J."/>
            <person name="Paul O."/>
            <person name="Allen A."/>
            <person name="Springer E."/>
            <person name="Wright C.L."/>
            <person name="Fields C.J."/>
            <person name="Daniel S.L."/>
            <person name="Ridlon J.M."/>
        </authorList>
    </citation>
    <scope>NUCLEOTIDE SEQUENCE [LARGE SCALE GENOMIC DNA]</scope>
    <source>
        <strain evidence="1 2">ATCC 35704</strain>
    </source>
</reference>
<dbReference type="EMBL" id="CP036170">
    <property type="protein sequence ID" value="QBF76218.1"/>
    <property type="molecule type" value="Genomic_DNA"/>
</dbReference>
<accession>B0NG29</accession>
<name>B0NG29_CLOS5</name>